<dbReference type="EMBL" id="CAKOFQ010008337">
    <property type="protein sequence ID" value="CAH2013510.1"/>
    <property type="molecule type" value="Genomic_DNA"/>
</dbReference>
<evidence type="ECO:0000313" key="1">
    <source>
        <dbReference type="EMBL" id="CAH2013510.1"/>
    </source>
</evidence>
<dbReference type="InterPro" id="IPR052849">
    <property type="entry name" value="MORN_repeat_protein"/>
</dbReference>
<dbReference type="AlphaFoldDB" id="A0A9P0MG69"/>
<gene>
    <name evidence="1" type="ORF">ACAOBT_LOCUS33511</name>
</gene>
<protein>
    <submittedName>
        <fullName evidence="1">Uncharacterized protein</fullName>
    </submittedName>
</protein>
<accession>A0A9P0MG69</accession>
<evidence type="ECO:0000313" key="2">
    <source>
        <dbReference type="Proteomes" id="UP001152888"/>
    </source>
</evidence>
<dbReference type="SUPFAM" id="SSF82185">
    <property type="entry name" value="Histone H3 K4-specific methyltransferase SET7/9 N-terminal domain"/>
    <property type="match status" value="1"/>
</dbReference>
<dbReference type="Gene3D" id="2.20.110.10">
    <property type="entry name" value="Histone H3 K4-specific methyltransferase SET7/9 N-terminal domain"/>
    <property type="match status" value="1"/>
</dbReference>
<organism evidence="1 2">
    <name type="scientific">Acanthoscelides obtectus</name>
    <name type="common">Bean weevil</name>
    <name type="synonym">Bruchus obtectus</name>
    <dbReference type="NCBI Taxonomy" id="200917"/>
    <lineage>
        <taxon>Eukaryota</taxon>
        <taxon>Metazoa</taxon>
        <taxon>Ecdysozoa</taxon>
        <taxon>Arthropoda</taxon>
        <taxon>Hexapoda</taxon>
        <taxon>Insecta</taxon>
        <taxon>Pterygota</taxon>
        <taxon>Neoptera</taxon>
        <taxon>Endopterygota</taxon>
        <taxon>Coleoptera</taxon>
        <taxon>Polyphaga</taxon>
        <taxon>Cucujiformia</taxon>
        <taxon>Chrysomeloidea</taxon>
        <taxon>Chrysomelidae</taxon>
        <taxon>Bruchinae</taxon>
        <taxon>Bruchini</taxon>
        <taxon>Acanthoscelides</taxon>
    </lineage>
</organism>
<reference evidence="1" key="1">
    <citation type="submission" date="2022-03" db="EMBL/GenBank/DDBJ databases">
        <authorList>
            <person name="Sayadi A."/>
        </authorList>
    </citation>
    <scope>NUCLEOTIDE SEQUENCE</scope>
</reference>
<comment type="caution">
    <text evidence="1">The sequence shown here is derived from an EMBL/GenBank/DDBJ whole genome shotgun (WGS) entry which is preliminary data.</text>
</comment>
<keyword evidence="2" id="KW-1185">Reference proteome</keyword>
<dbReference type="PANTHER" id="PTHR46917">
    <property type="entry name" value="MORN REPEAT-CONTAINING PROTEIN 2"/>
    <property type="match status" value="1"/>
</dbReference>
<dbReference type="PANTHER" id="PTHR46917:SF1">
    <property type="entry name" value="MORN REPEAT-CONTAINING PROTEIN 2"/>
    <property type="match status" value="1"/>
</dbReference>
<sequence>MFPAPRSSKDLLAYATQLWSKLKQSYGLGTYTTKDGQTYKGAWLDDKLINTVEIKFPNGNQYYGELKDSKFNGEGMFVTNESLAVMCNFVDNRPAGHLLLLDFKGKEWHGYN</sequence>
<proteinExistence type="predicted"/>
<name>A0A9P0MG69_ACAOB</name>
<dbReference type="Proteomes" id="UP001152888">
    <property type="component" value="Unassembled WGS sequence"/>
</dbReference>